<evidence type="ECO:0000313" key="2">
    <source>
        <dbReference type="Proteomes" id="UP000536711"/>
    </source>
</evidence>
<proteinExistence type="predicted"/>
<comment type="caution">
    <text evidence="1">The sequence shown here is derived from an EMBL/GenBank/DDBJ whole genome shotgun (WGS) entry which is preliminary data.</text>
</comment>
<name>A0A8H4JGX0_9HYPO</name>
<reference evidence="1 2" key="1">
    <citation type="submission" date="2020-01" db="EMBL/GenBank/DDBJ databases">
        <title>Identification and distribution of gene clusters putatively required for synthesis of sphingolipid metabolism inhibitors in phylogenetically diverse species of the filamentous fungus Fusarium.</title>
        <authorList>
            <person name="Kim H.-S."/>
            <person name="Busman M."/>
            <person name="Brown D.W."/>
            <person name="Divon H."/>
            <person name="Uhlig S."/>
            <person name="Proctor R.H."/>
        </authorList>
    </citation>
    <scope>NUCLEOTIDE SEQUENCE [LARGE SCALE GENOMIC DNA]</scope>
    <source>
        <strain evidence="1 2">NRRL 13308</strain>
    </source>
</reference>
<dbReference type="Proteomes" id="UP000536711">
    <property type="component" value="Unassembled WGS sequence"/>
</dbReference>
<sequence>MDPLSSTSASVAVAGAEEGFSVAVKGASSRSLSFFLIEETVDSIYAEWENRGSKLSTTEFDFDYELINTRAYRRALAQAQAKRKRELPRRELGTTGRKTNTRIMEDLIDLSCEPSQRTTLMLSYMPPQLYTDLAGLQFMPITSDENADSTRSLDNGQTADLMNTQGIAGHLRGSGLPPESRIRVRKIGRLDSRDALKLRRSMQ</sequence>
<dbReference type="OrthoDB" id="5365701at2759"/>
<evidence type="ECO:0000313" key="1">
    <source>
        <dbReference type="EMBL" id="KAF4427415.1"/>
    </source>
</evidence>
<protein>
    <submittedName>
        <fullName evidence="1">Uncharacterized protein</fullName>
    </submittedName>
</protein>
<accession>A0A8H4JGX0</accession>
<gene>
    <name evidence="1" type="ORF">FACUT_9646</name>
</gene>
<dbReference type="EMBL" id="JAADJF010000281">
    <property type="protein sequence ID" value="KAF4427415.1"/>
    <property type="molecule type" value="Genomic_DNA"/>
</dbReference>
<dbReference type="AlphaFoldDB" id="A0A8H4JGX0"/>
<keyword evidence="2" id="KW-1185">Reference proteome</keyword>
<organism evidence="1 2">
    <name type="scientific">Fusarium acutatum</name>
    <dbReference type="NCBI Taxonomy" id="78861"/>
    <lineage>
        <taxon>Eukaryota</taxon>
        <taxon>Fungi</taxon>
        <taxon>Dikarya</taxon>
        <taxon>Ascomycota</taxon>
        <taxon>Pezizomycotina</taxon>
        <taxon>Sordariomycetes</taxon>
        <taxon>Hypocreomycetidae</taxon>
        <taxon>Hypocreales</taxon>
        <taxon>Nectriaceae</taxon>
        <taxon>Fusarium</taxon>
        <taxon>Fusarium fujikuroi species complex</taxon>
    </lineage>
</organism>